<organism evidence="3 4">
    <name type="scientific">Bifidobacterium bombi DSM 19703</name>
    <dbReference type="NCBI Taxonomy" id="1341695"/>
    <lineage>
        <taxon>Bacteria</taxon>
        <taxon>Bacillati</taxon>
        <taxon>Actinomycetota</taxon>
        <taxon>Actinomycetes</taxon>
        <taxon>Bifidobacteriales</taxon>
        <taxon>Bifidobacteriaceae</taxon>
        <taxon>Bifidobacterium</taxon>
    </lineage>
</organism>
<feature type="domain" description="Dipeptidylpeptidase IV N-terminal" evidence="2">
    <location>
        <begin position="202"/>
        <end position="435"/>
    </location>
</feature>
<sequence length="880" mass="96452">MSRSTKYRHPPVLSWLAFILGDMVEQRNSSKAYSGTGDVVGLDGREPLDESEAIRQYPRRNARTLRFRAGAPRSATVVGDGGLALFLRSDGPVDLATSLWLSVIDADDGAHGSRICGDAGREVKLADPRDLLANADSEDVPPEERARRERMREGGAGIVSYCVDAMGRRVAFTLDSKLFLTDVSAAVKASDGGEVRRATREVAAEALSDPQWRPVLNPHISPDGSHIAYSTGSRLVLVDVGDDTVEGADGDAVHEVARIAAGADPRTHRIGLAEFVAGEEMDRYDGFWWAPDSSEILFESFDSSDEPTWYISDPSEPEHGAESRRYPRALTGNAKVTLSLAALDFSESGEYRGCEIRQVQWDESAYEYLASLSWTDGHRPVMLVQNRRQNHDQVLSIEPDGTTSLMQEHENPQWLDLFPGVPALTPDGRLVCAINDMDANTNRLTIDGRPFTPTGWQVRSVLDVNDENVLVVVQRTPELADAAAVAGDPNAALPSEWLDKNDSETGQAHDARSMDVVTIAYDGSLTPVNQEPGDWSASRTGQGIVLMGRGMSEERGLMVHAFVAHEWVEDVRHPAATEESSACRVDDGPGESQRAGEFAQDVFTRVSGYASSLLHSIANYAEVPGFMPNTSFVRLGERRMYVAITRPSVSSKWAHAEKLPVLLKPYGGPGAQQVQLNRAFYSESQWWADQGFLVVTADNRGTPGRGPLWDREMFEDLKHASLDDQVEVVRALPQVAPDADLEHVAMIGWSFGGYLSALAVLDAPDVIHAACAGAPPTDWTLYDTHYTERYLGLDPKVYERNSIVADAPKLRRPLMLIHGFADDNVTIAHSLRLSQALMASGRPHTYLPLVGITHMTNDETVAQNLLTLQRDFLYDALGIC</sequence>
<feature type="domain" description="Peptidase S9 prolyl oligopeptidase catalytic" evidence="1">
    <location>
        <begin position="680"/>
        <end position="878"/>
    </location>
</feature>
<dbReference type="SUPFAM" id="SSF82171">
    <property type="entry name" value="DPP6 N-terminal domain-like"/>
    <property type="match status" value="1"/>
</dbReference>
<dbReference type="GO" id="GO:0008239">
    <property type="term" value="F:dipeptidyl-peptidase activity"/>
    <property type="evidence" value="ECO:0007669"/>
    <property type="project" value="UniProtKB-EC"/>
</dbReference>
<dbReference type="Gene3D" id="2.140.10.30">
    <property type="entry name" value="Dipeptidylpeptidase IV, N-terminal domain"/>
    <property type="match status" value="1"/>
</dbReference>
<evidence type="ECO:0000259" key="2">
    <source>
        <dbReference type="Pfam" id="PF00930"/>
    </source>
</evidence>
<dbReference type="InterPro" id="IPR001375">
    <property type="entry name" value="Peptidase_S9_cat"/>
</dbReference>
<gene>
    <name evidence="3" type="ORF">BBOMB_1140</name>
</gene>
<dbReference type="InterPro" id="IPR002469">
    <property type="entry name" value="Peptidase_S9B_N"/>
</dbReference>
<dbReference type="EC" id="3.4.14.5" evidence="3"/>
<evidence type="ECO:0000313" key="3">
    <source>
        <dbReference type="EMBL" id="KFF31744.1"/>
    </source>
</evidence>
<evidence type="ECO:0000259" key="1">
    <source>
        <dbReference type="Pfam" id="PF00326"/>
    </source>
</evidence>
<dbReference type="PANTHER" id="PTHR11731:SF193">
    <property type="entry name" value="DIPEPTIDYL PEPTIDASE 9"/>
    <property type="match status" value="1"/>
</dbReference>
<dbReference type="Pfam" id="PF00930">
    <property type="entry name" value="DPPIV_N"/>
    <property type="match status" value="1"/>
</dbReference>
<dbReference type="STRING" id="1341695.BBOMB_1140"/>
<name>A0A080N6M3_9BIFI</name>
<dbReference type="Gene3D" id="3.40.50.1820">
    <property type="entry name" value="alpha/beta hydrolase"/>
    <property type="match status" value="1"/>
</dbReference>
<dbReference type="GO" id="GO:0006508">
    <property type="term" value="P:proteolysis"/>
    <property type="evidence" value="ECO:0007669"/>
    <property type="project" value="InterPro"/>
</dbReference>
<accession>A0A080N6M3</accession>
<dbReference type="InterPro" id="IPR050278">
    <property type="entry name" value="Serine_Prot_S9B/DPPIV"/>
</dbReference>
<dbReference type="GO" id="GO:0008236">
    <property type="term" value="F:serine-type peptidase activity"/>
    <property type="evidence" value="ECO:0007669"/>
    <property type="project" value="InterPro"/>
</dbReference>
<keyword evidence="4" id="KW-1185">Reference proteome</keyword>
<proteinExistence type="predicted"/>
<dbReference type="EMBL" id="ATLK01000001">
    <property type="protein sequence ID" value="KFF31744.1"/>
    <property type="molecule type" value="Genomic_DNA"/>
</dbReference>
<dbReference type="InterPro" id="IPR029058">
    <property type="entry name" value="AB_hydrolase_fold"/>
</dbReference>
<evidence type="ECO:0000313" key="4">
    <source>
        <dbReference type="Proteomes" id="UP000028730"/>
    </source>
</evidence>
<dbReference type="Pfam" id="PF00326">
    <property type="entry name" value="Peptidase_S9"/>
    <property type="match status" value="1"/>
</dbReference>
<dbReference type="eggNOG" id="COG1506">
    <property type="taxonomic scope" value="Bacteria"/>
</dbReference>
<dbReference type="Proteomes" id="UP000028730">
    <property type="component" value="Unassembled WGS sequence"/>
</dbReference>
<dbReference type="RefSeq" id="WP_238549898.1">
    <property type="nucleotide sequence ID" value="NZ_ATLK01000001.1"/>
</dbReference>
<dbReference type="PANTHER" id="PTHR11731">
    <property type="entry name" value="PROTEASE FAMILY S9B,C DIPEPTIDYL-PEPTIDASE IV-RELATED"/>
    <property type="match status" value="1"/>
</dbReference>
<reference evidence="3 4" key="1">
    <citation type="journal article" date="2014" name="Appl. Environ. Microbiol.">
        <title>Genomic encyclopedia of type strains of the genus Bifidobacterium.</title>
        <authorList>
            <person name="Milani C."/>
            <person name="Lugli G.A."/>
            <person name="Duranti S."/>
            <person name="Turroni F."/>
            <person name="Bottacini F."/>
            <person name="Mangifesta M."/>
            <person name="Sanchez B."/>
            <person name="Viappiani A."/>
            <person name="Mancabelli L."/>
            <person name="Taminiau B."/>
            <person name="Delcenserie V."/>
            <person name="Barrangou R."/>
            <person name="Margolles A."/>
            <person name="van Sinderen D."/>
            <person name="Ventura M."/>
        </authorList>
    </citation>
    <scope>NUCLEOTIDE SEQUENCE [LARGE SCALE GENOMIC DNA]</scope>
    <source>
        <strain evidence="3 4">DSM 19703</strain>
    </source>
</reference>
<protein>
    <submittedName>
        <fullName evidence="3">Peptidase S9, dipeptidyl peptidase IV domain protein</fullName>
        <ecNumber evidence="3">3.4.14.5</ecNumber>
    </submittedName>
</protein>
<keyword evidence="3" id="KW-0378">Hydrolase</keyword>
<dbReference type="AlphaFoldDB" id="A0A080N6M3"/>
<dbReference type="SUPFAM" id="SSF53474">
    <property type="entry name" value="alpha/beta-Hydrolases"/>
    <property type="match status" value="1"/>
</dbReference>
<comment type="caution">
    <text evidence="3">The sequence shown here is derived from an EMBL/GenBank/DDBJ whole genome shotgun (WGS) entry which is preliminary data.</text>
</comment>